<dbReference type="Proteomes" id="UP000838763">
    <property type="component" value="Unassembled WGS sequence"/>
</dbReference>
<proteinExistence type="predicted"/>
<comment type="caution">
    <text evidence="1">The sequence shown here is derived from an EMBL/GenBank/DDBJ whole genome shotgun (WGS) entry which is preliminary data.</text>
</comment>
<name>A0A9P1H9A0_9PEZI</name>
<organism evidence="1 2">
    <name type="scientific">Parascedosporium putredinis</name>
    <dbReference type="NCBI Taxonomy" id="1442378"/>
    <lineage>
        <taxon>Eukaryota</taxon>
        <taxon>Fungi</taxon>
        <taxon>Dikarya</taxon>
        <taxon>Ascomycota</taxon>
        <taxon>Pezizomycotina</taxon>
        <taxon>Sordariomycetes</taxon>
        <taxon>Hypocreomycetidae</taxon>
        <taxon>Microascales</taxon>
        <taxon>Microascaceae</taxon>
        <taxon>Parascedosporium</taxon>
    </lineage>
</organism>
<gene>
    <name evidence="1" type="ORF">PPNO1_LOCUS7900</name>
</gene>
<dbReference type="Gene3D" id="3.30.70.100">
    <property type="match status" value="1"/>
</dbReference>
<dbReference type="EMBL" id="CALLCH030000017">
    <property type="protein sequence ID" value="CAI4218310.1"/>
    <property type="molecule type" value="Genomic_DNA"/>
</dbReference>
<keyword evidence="2" id="KW-1185">Reference proteome</keyword>
<dbReference type="OrthoDB" id="3830579at2759"/>
<accession>A0A9P1H9A0</accession>
<sequence>MGKGDYTSRGPHWVFWGVEIGAPEKLWAFMGWDCVEDHEKFAKTLAPEAVKDLPSVLSHGEFTKHFDLEGSGKLVYKSPVTELILAYFRSDLPLEQKSAATALVEGFVVKGLRETPGVEGTGFGWGLEDDFPVLDGDKDQKGCVLVALVGWSSVEACVEARKSKLPEESLGLTQEVVGVIALKSVLLRCRNISKGGDGEHGRRPAYRTSATFDE</sequence>
<reference evidence="1" key="1">
    <citation type="submission" date="2022-11" db="EMBL/GenBank/DDBJ databases">
        <authorList>
            <person name="Scott C."/>
            <person name="Bruce N."/>
        </authorList>
    </citation>
    <scope>NUCLEOTIDE SEQUENCE</scope>
</reference>
<dbReference type="AlphaFoldDB" id="A0A9P1H9A0"/>
<evidence type="ECO:0000313" key="2">
    <source>
        <dbReference type="Proteomes" id="UP000838763"/>
    </source>
</evidence>
<protein>
    <submittedName>
        <fullName evidence="1">Uncharacterized protein</fullName>
    </submittedName>
</protein>
<evidence type="ECO:0000313" key="1">
    <source>
        <dbReference type="EMBL" id="CAI4218310.1"/>
    </source>
</evidence>